<comment type="similarity">
    <text evidence="4 14">Belongs to the LRR-containing bacterial E3 ligase family.</text>
</comment>
<dbReference type="PANTHER" id="PTHR47114:SF2">
    <property type="entry name" value="OLIGODENDROCYTE-MYELIN GLYCOPROTEIN"/>
    <property type="match status" value="1"/>
</dbReference>
<evidence type="ECO:0000256" key="6">
    <source>
        <dbReference type="ARBA" id="ARBA00022525"/>
    </source>
</evidence>
<organism evidence="16 17">
    <name type="scientific">Pseudomonas violetae</name>
    <dbReference type="NCBI Taxonomy" id="2915813"/>
    <lineage>
        <taxon>Bacteria</taxon>
        <taxon>Pseudomonadati</taxon>
        <taxon>Pseudomonadota</taxon>
        <taxon>Gammaproteobacteria</taxon>
        <taxon>Pseudomonadales</taxon>
        <taxon>Pseudomonadaceae</taxon>
        <taxon>Pseudomonas</taxon>
    </lineage>
</organism>
<keyword evidence="12" id="KW-0843">Virulence</keyword>
<evidence type="ECO:0000256" key="4">
    <source>
        <dbReference type="ARBA" id="ARBA00009868"/>
    </source>
</evidence>
<comment type="PTM">
    <text evidence="14">Ubiquitinated in the presence of host E1 ubiquitin-activating enzyme, E2 ubiquitin-conjugating enzyme and ubiquitin.</text>
</comment>
<evidence type="ECO:0000313" key="16">
    <source>
        <dbReference type="EMBL" id="MCK1792986.1"/>
    </source>
</evidence>
<dbReference type="InterPro" id="IPR046673">
    <property type="entry name" value="ToxA_N"/>
</dbReference>
<evidence type="ECO:0000256" key="2">
    <source>
        <dbReference type="ARBA" id="ARBA00004192"/>
    </source>
</evidence>
<protein>
    <recommendedName>
        <fullName evidence="5">RING-type E3 ubiquitin transferase</fullName>
        <ecNumber evidence="5">2.3.2.27</ecNumber>
    </recommendedName>
</protein>
<dbReference type="InterPro" id="IPR029487">
    <property type="entry name" value="NEL_dom"/>
</dbReference>
<keyword evidence="10 14" id="KW-0833">Ubl conjugation pathway</keyword>
<evidence type="ECO:0000313" key="17">
    <source>
        <dbReference type="Proteomes" id="UP001299876"/>
    </source>
</evidence>
<keyword evidence="11 14" id="KW-0832">Ubl conjugation</keyword>
<evidence type="ECO:0000256" key="13">
    <source>
        <dbReference type="ARBA" id="ARBA00023200"/>
    </source>
</evidence>
<dbReference type="Pfam" id="PF14496">
    <property type="entry name" value="NEL"/>
    <property type="match status" value="1"/>
</dbReference>
<dbReference type="InterPro" id="IPR032675">
    <property type="entry name" value="LRR_dom_sf"/>
</dbReference>
<evidence type="ECO:0000256" key="10">
    <source>
        <dbReference type="ARBA" id="ARBA00022786"/>
    </source>
</evidence>
<evidence type="ECO:0000259" key="15">
    <source>
        <dbReference type="PROSITE" id="PS52053"/>
    </source>
</evidence>
<dbReference type="RefSeq" id="WP_247293194.1">
    <property type="nucleotide sequence ID" value="NZ_JAKNRW010000027.1"/>
</dbReference>
<keyword evidence="7" id="KW-0433">Leucine-rich repeat</keyword>
<keyword evidence="6 14" id="KW-0964">Secreted</keyword>
<dbReference type="SUPFAM" id="SSF52058">
    <property type="entry name" value="L domain-like"/>
    <property type="match status" value="1"/>
</dbReference>
<name>A0ABT0F5L9_9PSED</name>
<keyword evidence="13 14" id="KW-1035">Host cytoplasm</keyword>
<dbReference type="PANTHER" id="PTHR47114">
    <property type="match status" value="1"/>
</dbReference>
<reference evidence="16 17" key="1">
    <citation type="submission" date="2022-02" db="EMBL/GenBank/DDBJ databases">
        <title>Comparative genomics of the first Antarctic Pseudomonas spp. capable of biotransforming 2,4,6-Trinitrotoluene.</title>
        <authorList>
            <person name="Cabrera M.A."/>
            <person name="Marquez S.L."/>
            <person name="Perez-Donoso J.M."/>
        </authorList>
    </citation>
    <scope>NUCLEOTIDE SEQUENCE [LARGE SCALE GENOMIC DNA]</scope>
    <source>
        <strain evidence="16 17">TNT19</strain>
    </source>
</reference>
<evidence type="ECO:0000256" key="3">
    <source>
        <dbReference type="ARBA" id="ARBA00004613"/>
    </source>
</evidence>
<dbReference type="InterPro" id="IPR001611">
    <property type="entry name" value="Leu-rich_rpt"/>
</dbReference>
<evidence type="ECO:0000256" key="7">
    <source>
        <dbReference type="ARBA" id="ARBA00022614"/>
    </source>
</evidence>
<evidence type="ECO:0000256" key="12">
    <source>
        <dbReference type="ARBA" id="ARBA00023026"/>
    </source>
</evidence>
<evidence type="ECO:0000256" key="11">
    <source>
        <dbReference type="ARBA" id="ARBA00022843"/>
    </source>
</evidence>
<evidence type="ECO:0000256" key="5">
    <source>
        <dbReference type="ARBA" id="ARBA00012483"/>
    </source>
</evidence>
<feature type="active site" description="Glycyl thioester intermediate" evidence="14">
    <location>
        <position position="1406"/>
    </location>
</feature>
<dbReference type="EMBL" id="JAKNRW010000027">
    <property type="protein sequence ID" value="MCK1792986.1"/>
    <property type="molecule type" value="Genomic_DNA"/>
</dbReference>
<comment type="caution">
    <text evidence="16">The sequence shown here is derived from an EMBL/GenBank/DDBJ whole genome shotgun (WGS) entry which is preliminary data.</text>
</comment>
<dbReference type="EC" id="2.3.2.27" evidence="5"/>
<dbReference type="Gene3D" id="3.80.10.10">
    <property type="entry name" value="Ribonuclease Inhibitor"/>
    <property type="match status" value="1"/>
</dbReference>
<evidence type="ECO:0000256" key="14">
    <source>
        <dbReference type="PROSITE-ProRule" id="PRU01398"/>
    </source>
</evidence>
<dbReference type="Pfam" id="PF20178">
    <property type="entry name" value="ToxA_N"/>
    <property type="match status" value="1"/>
</dbReference>
<dbReference type="Gene3D" id="1.20.58.360">
    <property type="entry name" value="Shigella T3SS effector IpaH defines"/>
    <property type="match status" value="1"/>
</dbReference>
<feature type="domain" description="NEL" evidence="15">
    <location>
        <begin position="1320"/>
        <end position="1608"/>
    </location>
</feature>
<comment type="subcellular location">
    <subcellularLocation>
        <location evidence="2">Host cytoplasm</location>
    </subcellularLocation>
    <subcellularLocation>
        <location evidence="3">Secreted</location>
    </subcellularLocation>
</comment>
<proteinExistence type="inferred from homology"/>
<dbReference type="PROSITE" id="PS52053">
    <property type="entry name" value="NEL"/>
    <property type="match status" value="1"/>
</dbReference>
<comment type="catalytic activity">
    <reaction evidence="1">
        <text>S-ubiquitinyl-[E2 ubiquitin-conjugating enzyme]-L-cysteine + [acceptor protein]-L-lysine = [E2 ubiquitin-conjugating enzyme]-L-cysteine + N(6)-ubiquitinyl-[acceptor protein]-L-lysine.</text>
        <dbReference type="EC" id="2.3.2.27"/>
    </reaction>
</comment>
<dbReference type="InterPro" id="IPR003591">
    <property type="entry name" value="Leu-rich_rpt_typical-subtyp"/>
</dbReference>
<gene>
    <name evidence="16" type="ORF">L9059_22960</name>
</gene>
<dbReference type="SMART" id="SM00369">
    <property type="entry name" value="LRR_TYP"/>
    <property type="match status" value="3"/>
</dbReference>
<sequence>MPTKTHDAAFAVEPRTSAQRLEALVDHTADLDKAQVLQAAIPQWLATADLNMVQALKATFQQSFDAQDRVKTALEQLMPLDRFCKEQLTTFLKGKWAIDVDVERDTLSITTTIYTSTGTLPAFGAPNTVTTTSRSLLHAAMENFTQAQATPGGPLKDAVILIDAKTPSGTEVTAEKFAALCRELDLGTRYQQHITSALALPARPAQGAPVNDRASAADIRRLKVLDMQVALHMAYLKKEISPAVYTMLLSVIEQDAPAAQTRNARFEGGPVLWQGLTLHDACICGVLVFTKVSIDTDTKAKCVVYMPNEPRRPLYEYASLDEFKVYLTLKLQSTSYRKFFVGQYLHGHDKTDFLKKFDKGRTLGSLTATPADTCLADFFYSGFVSKTQIDAQILAVPTADVDEQQREKTIQMLLDGGLVLLNAAAFFVPVIGNLMLLTAVGDIVCEVYEGVLDWTHGERTLALSHLLNLVENLAQMAAFAAGGKIISTAFKRGVKEQAAFFDGFEAVTRADGKARLWKPDLQSYRQTSILPADVQPDSQGLYHHGGQTSVVMDGGRYRVTRHADGSPWTINHPLQKDAFQPAVEQNVEGGWRHVYEHAHEWRDGAYALGRTGQRLPVLGRDLQAIAEISAITPDDLHYLHESNLTLPQRLNDCIEHFNIDQRISRLIVAMEQGEIANTAFTQEQLHTLPGLPGWPAERFIELRGANDQVVSRFPETAPQDDDVNSVHVSQSQLAAGGLLDTVIEGLYPHEVEDVIGRTTTESKAQLLAKKIATSLNGNRRPLHEWLYKKYDGTASGDVATLSEHAANLPTRICQELLENASANDRIFLRDRKIPGSDLDRALSQAKAGIRQDRALMGLYRAQLATADTDRLALGLMDRVQGWDDGYRLEVRKGAVTGAVLDSVGDANALSRGVIVKTTTGYQVAHVNGDVSSTQTSATLLEAIWDVLPAGQRTRMGFVGNDTLDVATLRSRLVRAASGDPQRSGRVLRGERSEMPKHLSACVQADTPAANPYPRSLIRKVKKLYPLFTEVQVSSFLDQAGSTHLQRVNKIKELGQQLRQLRNVLHTWRDDETQMKALAGQLNDLRLSRRQVAYAIENCWRRVSHPLWPRNQSVTSLTLERNPVGPLPTLTEADVAHVRSLSINDMKAGDELAYFLRPFKGLFSLELQRNQLTRLPEVLSHMPNLQYLRLDGNQINLTEHTLRKLADMGNLRTLGLEGNRLGATIDVSKMINLQTLNLNNTHATELPVGLSRLPYLDFADLRANQIQALPDWLFQMPQRFAKAINLKGNQVSPASLEKLRIYRDSSGIGMGLLDDSTVLLSELRARDLWMPKRVEQSYAERNRVWLALKNEPKSTEFFELLAEVGDTADSRFVHEDMTRRVWDVIEATRSDRALCDQLLAMAVKANCADSAATIFSNLEVAVDIHAVVRQSANAHDRAARLLSLGRRLFRLDKLTAIAREYSLVNPALDPVEVELAYRTGLADRLELVGQPLHMRYASLGGVEPADLDTAYNRVITAELSPELSTFVSGRTFWSDFLREHHSQEFTDLTAPFHTRMEAISANETTFGAQYGTQVDGIADELDKAETGLLKRLTQAAIEADEAKTCFALD</sequence>
<evidence type="ECO:0000256" key="1">
    <source>
        <dbReference type="ARBA" id="ARBA00000900"/>
    </source>
</evidence>
<keyword evidence="8 14" id="KW-0808">Transferase</keyword>
<evidence type="ECO:0000256" key="9">
    <source>
        <dbReference type="ARBA" id="ARBA00022737"/>
    </source>
</evidence>
<dbReference type="Pfam" id="PF13855">
    <property type="entry name" value="LRR_8"/>
    <property type="match status" value="1"/>
</dbReference>
<keyword evidence="9" id="KW-0677">Repeat</keyword>
<accession>A0ABT0F5L9</accession>
<evidence type="ECO:0000256" key="8">
    <source>
        <dbReference type="ARBA" id="ARBA00022679"/>
    </source>
</evidence>
<dbReference type="Proteomes" id="UP001299876">
    <property type="component" value="Unassembled WGS sequence"/>
</dbReference>
<keyword evidence="17" id="KW-1185">Reference proteome</keyword>
<dbReference type="InterPro" id="IPR051071">
    <property type="entry name" value="LRR-bact_E3_ubiq_ligases"/>
</dbReference>